<accession>A0AAV2QQL8</accession>
<reference evidence="2 3" key="1">
    <citation type="submission" date="2024-05" db="EMBL/GenBank/DDBJ databases">
        <authorList>
            <person name="Wallberg A."/>
        </authorList>
    </citation>
    <scope>NUCLEOTIDE SEQUENCE [LARGE SCALE GENOMIC DNA]</scope>
</reference>
<protein>
    <submittedName>
        <fullName evidence="2">Uncharacterized protein</fullName>
    </submittedName>
</protein>
<dbReference type="Proteomes" id="UP001497623">
    <property type="component" value="Unassembled WGS sequence"/>
</dbReference>
<keyword evidence="1" id="KW-0732">Signal</keyword>
<evidence type="ECO:0000256" key="1">
    <source>
        <dbReference type="SAM" id="SignalP"/>
    </source>
</evidence>
<dbReference type="AlphaFoldDB" id="A0AAV2QQL8"/>
<name>A0AAV2QQL8_MEGNR</name>
<feature type="signal peptide" evidence="1">
    <location>
        <begin position="1"/>
        <end position="26"/>
    </location>
</feature>
<evidence type="ECO:0000313" key="3">
    <source>
        <dbReference type="Proteomes" id="UP001497623"/>
    </source>
</evidence>
<evidence type="ECO:0000313" key="2">
    <source>
        <dbReference type="EMBL" id="CAL4094276.1"/>
    </source>
</evidence>
<proteinExistence type="predicted"/>
<sequence length="160" mass="17341">AGGGISTALLLVSLTILSLTCCGACALLIATWCCGNRRQDTVGERGEPRWLPGVGLIDYVPASNRSSVRISLILPESPSTESRDVNNECGVSNLPDLLVGSQIPPAREENTSQNSSNIQENCLAYFENENKNNIRKIMLHSTDFNKVEGNSIKFQSTQKT</sequence>
<feature type="chain" id="PRO_5043449838" evidence="1">
    <location>
        <begin position="27"/>
        <end position="160"/>
    </location>
</feature>
<feature type="non-terminal residue" evidence="2">
    <location>
        <position position="1"/>
    </location>
</feature>
<organism evidence="2 3">
    <name type="scientific">Meganyctiphanes norvegica</name>
    <name type="common">Northern krill</name>
    <name type="synonym">Thysanopoda norvegica</name>
    <dbReference type="NCBI Taxonomy" id="48144"/>
    <lineage>
        <taxon>Eukaryota</taxon>
        <taxon>Metazoa</taxon>
        <taxon>Ecdysozoa</taxon>
        <taxon>Arthropoda</taxon>
        <taxon>Crustacea</taxon>
        <taxon>Multicrustacea</taxon>
        <taxon>Malacostraca</taxon>
        <taxon>Eumalacostraca</taxon>
        <taxon>Eucarida</taxon>
        <taxon>Euphausiacea</taxon>
        <taxon>Euphausiidae</taxon>
        <taxon>Meganyctiphanes</taxon>
    </lineage>
</organism>
<comment type="caution">
    <text evidence="2">The sequence shown here is derived from an EMBL/GenBank/DDBJ whole genome shotgun (WGS) entry which is preliminary data.</text>
</comment>
<dbReference type="EMBL" id="CAXKWB010009323">
    <property type="protein sequence ID" value="CAL4094276.1"/>
    <property type="molecule type" value="Genomic_DNA"/>
</dbReference>
<keyword evidence="3" id="KW-1185">Reference proteome</keyword>
<gene>
    <name evidence="2" type="ORF">MNOR_LOCUS15113</name>
</gene>